<proteinExistence type="inferred from homology"/>
<dbReference type="EMBL" id="JABFTP020000124">
    <property type="protein sequence ID" value="KAL3278663.1"/>
    <property type="molecule type" value="Genomic_DNA"/>
</dbReference>
<dbReference type="InterPro" id="IPR019819">
    <property type="entry name" value="Carboxylesterase_B_CS"/>
</dbReference>
<keyword evidence="2" id="KW-0719">Serine esterase</keyword>
<keyword evidence="4" id="KW-1015">Disulfide bond</keyword>
<evidence type="ECO:0000259" key="7">
    <source>
        <dbReference type="Pfam" id="PF00135"/>
    </source>
</evidence>
<dbReference type="PANTHER" id="PTHR11559">
    <property type="entry name" value="CARBOXYLESTERASE"/>
    <property type="match status" value="1"/>
</dbReference>
<dbReference type="Proteomes" id="UP001516400">
    <property type="component" value="Unassembled WGS sequence"/>
</dbReference>
<gene>
    <name evidence="8" type="ORF">HHI36_016199</name>
</gene>
<comment type="similarity">
    <text evidence="1 6">Belongs to the type-B carboxylesterase/lipase family.</text>
</comment>
<dbReference type="InterPro" id="IPR002018">
    <property type="entry name" value="CarbesteraseB"/>
</dbReference>
<evidence type="ECO:0000256" key="1">
    <source>
        <dbReference type="ARBA" id="ARBA00005964"/>
    </source>
</evidence>
<feature type="domain" description="Carboxylesterase type B" evidence="7">
    <location>
        <begin position="22"/>
        <end position="545"/>
    </location>
</feature>
<feature type="chain" id="PRO_5044527460" description="Carboxylic ester hydrolase" evidence="6">
    <location>
        <begin position="21"/>
        <end position="565"/>
    </location>
</feature>
<name>A0ABD2NJ11_9CUCU</name>
<feature type="signal peptide" evidence="6">
    <location>
        <begin position="1"/>
        <end position="20"/>
    </location>
</feature>
<keyword evidence="6" id="KW-0732">Signal</keyword>
<dbReference type="Gene3D" id="3.40.50.1820">
    <property type="entry name" value="alpha/beta hydrolase"/>
    <property type="match status" value="1"/>
</dbReference>
<keyword evidence="3 6" id="KW-0378">Hydrolase</keyword>
<keyword evidence="5" id="KW-0325">Glycoprotein</keyword>
<evidence type="ECO:0000256" key="2">
    <source>
        <dbReference type="ARBA" id="ARBA00022487"/>
    </source>
</evidence>
<evidence type="ECO:0000256" key="3">
    <source>
        <dbReference type="ARBA" id="ARBA00022801"/>
    </source>
</evidence>
<evidence type="ECO:0000256" key="5">
    <source>
        <dbReference type="ARBA" id="ARBA00023180"/>
    </source>
</evidence>
<dbReference type="AlphaFoldDB" id="A0ABD2NJ11"/>
<dbReference type="PROSITE" id="PS00941">
    <property type="entry name" value="CARBOXYLESTERASE_B_2"/>
    <property type="match status" value="1"/>
</dbReference>
<evidence type="ECO:0000256" key="4">
    <source>
        <dbReference type="ARBA" id="ARBA00023157"/>
    </source>
</evidence>
<evidence type="ECO:0000256" key="6">
    <source>
        <dbReference type="RuleBase" id="RU361235"/>
    </source>
</evidence>
<dbReference type="InterPro" id="IPR019826">
    <property type="entry name" value="Carboxylesterase_B_AS"/>
</dbReference>
<sequence>MLWKIIGVLAIINLIFQVEATEPIVETVYGKIRGNILNGVNNDTFFAFQGIPFAKPPLGKLRLQPPQRPDSWEGILDDRNAYKQCIPMNLIVTPNQTEDCLYLNVYTRQLPSKDQNVSLPVVVYIHGGAFVFGSAQIESYGPHFLIERDVILVTIQYRLGFFGFLSTGDLVCPGNNGFKDQQFAIRWVQENIHSFGGDPKRVTIFGQSAGAASVGYQLLGSNSTGLFRAAIQDSGSSLGSWTLQSNPRKFAYEFGNHINHNINETNTTSEELIEYFRTLDISTIVNAYADIFGVGMIGGFYKTLSGKLFAGVIEPEHDGAFLTESAFNRFQSGNFNVVPLLIGVNTEEALFLAFDSKLHERMIIYDKYPELIVPPDFHLSDVNITRPIGEDIRKIYVGSGRFQDNLGPSIEYFSDSAFCRPSIKQAELESHYTNVYFYEFAYSGKKSQFPLPNIPGAGKVFHGAELTYILSRKDTTDLSKWDKEDLVTLKRMVTLWTNFIKYLNPTPEPSELLQNITWPSLSPTSDMTYLLINDTLQVKYNLKKPMVDEYNRLYDTYAIPPLVTY</sequence>
<dbReference type="SUPFAM" id="SSF53474">
    <property type="entry name" value="alpha/beta-Hydrolases"/>
    <property type="match status" value="1"/>
</dbReference>
<reference evidence="8 9" key="1">
    <citation type="journal article" date="2021" name="BMC Biol.">
        <title>Horizontally acquired antibacterial genes associated with adaptive radiation of ladybird beetles.</title>
        <authorList>
            <person name="Li H.S."/>
            <person name="Tang X.F."/>
            <person name="Huang Y.H."/>
            <person name="Xu Z.Y."/>
            <person name="Chen M.L."/>
            <person name="Du X.Y."/>
            <person name="Qiu B.Y."/>
            <person name="Chen P.T."/>
            <person name="Zhang W."/>
            <person name="Slipinski A."/>
            <person name="Escalona H.E."/>
            <person name="Waterhouse R.M."/>
            <person name="Zwick A."/>
            <person name="Pang H."/>
        </authorList>
    </citation>
    <scope>NUCLEOTIDE SEQUENCE [LARGE SCALE GENOMIC DNA]</scope>
    <source>
        <strain evidence="8">SYSU2018</strain>
    </source>
</reference>
<evidence type="ECO:0000313" key="8">
    <source>
        <dbReference type="EMBL" id="KAL3278663.1"/>
    </source>
</evidence>
<dbReference type="PROSITE" id="PS00122">
    <property type="entry name" value="CARBOXYLESTERASE_B_1"/>
    <property type="match status" value="1"/>
</dbReference>
<dbReference type="InterPro" id="IPR029058">
    <property type="entry name" value="AB_hydrolase_fold"/>
</dbReference>
<dbReference type="GO" id="GO:0052689">
    <property type="term" value="F:carboxylic ester hydrolase activity"/>
    <property type="evidence" value="ECO:0007669"/>
    <property type="project" value="UniProtKB-KW"/>
</dbReference>
<accession>A0ABD2NJ11</accession>
<protein>
    <recommendedName>
        <fullName evidence="6">Carboxylic ester hydrolase</fullName>
        <ecNumber evidence="6">3.1.1.-</ecNumber>
    </recommendedName>
</protein>
<evidence type="ECO:0000313" key="9">
    <source>
        <dbReference type="Proteomes" id="UP001516400"/>
    </source>
</evidence>
<organism evidence="8 9">
    <name type="scientific">Cryptolaemus montrouzieri</name>
    <dbReference type="NCBI Taxonomy" id="559131"/>
    <lineage>
        <taxon>Eukaryota</taxon>
        <taxon>Metazoa</taxon>
        <taxon>Ecdysozoa</taxon>
        <taxon>Arthropoda</taxon>
        <taxon>Hexapoda</taxon>
        <taxon>Insecta</taxon>
        <taxon>Pterygota</taxon>
        <taxon>Neoptera</taxon>
        <taxon>Endopterygota</taxon>
        <taxon>Coleoptera</taxon>
        <taxon>Polyphaga</taxon>
        <taxon>Cucujiformia</taxon>
        <taxon>Coccinelloidea</taxon>
        <taxon>Coccinellidae</taxon>
        <taxon>Scymninae</taxon>
        <taxon>Scymnini</taxon>
        <taxon>Cryptolaemus</taxon>
    </lineage>
</organism>
<dbReference type="EC" id="3.1.1.-" evidence="6"/>
<dbReference type="Pfam" id="PF00135">
    <property type="entry name" value="COesterase"/>
    <property type="match status" value="1"/>
</dbReference>
<dbReference type="InterPro" id="IPR050309">
    <property type="entry name" value="Type-B_Carboxylest/Lipase"/>
</dbReference>
<comment type="caution">
    <text evidence="8">The sequence shown here is derived from an EMBL/GenBank/DDBJ whole genome shotgun (WGS) entry which is preliminary data.</text>
</comment>
<keyword evidence="9" id="KW-1185">Reference proteome</keyword>